<evidence type="ECO:0000313" key="5">
    <source>
        <dbReference type="EMBL" id="CAB3886346.1"/>
    </source>
</evidence>
<evidence type="ECO:0000256" key="3">
    <source>
        <dbReference type="SAM" id="SignalP"/>
    </source>
</evidence>
<dbReference type="CDD" id="cd06327">
    <property type="entry name" value="PBP1_SBP-like"/>
    <property type="match status" value="1"/>
</dbReference>
<name>A0A6S7DDV4_9BURK</name>
<dbReference type="InterPro" id="IPR028082">
    <property type="entry name" value="Peripla_BP_I"/>
</dbReference>
<accession>A0A6S7DDV4</accession>
<evidence type="ECO:0000256" key="2">
    <source>
        <dbReference type="ARBA" id="ARBA00022729"/>
    </source>
</evidence>
<dbReference type="InterPro" id="IPR028081">
    <property type="entry name" value="Leu-bd"/>
</dbReference>
<dbReference type="Gene3D" id="3.40.50.2300">
    <property type="match status" value="2"/>
</dbReference>
<dbReference type="RefSeq" id="WP_211485722.1">
    <property type="nucleotide sequence ID" value="NZ_CADIJL010000009.1"/>
</dbReference>
<evidence type="ECO:0000313" key="7">
    <source>
        <dbReference type="Proteomes" id="UP000494122"/>
    </source>
</evidence>
<dbReference type="AlphaFoldDB" id="A0A6S7DDV4"/>
<dbReference type="Proteomes" id="UP000494122">
    <property type="component" value="Unassembled WGS sequence"/>
</dbReference>
<keyword evidence="2 3" id="KW-0732">Signal</keyword>
<dbReference type="EMBL" id="CADILJ010000018">
    <property type="protein sequence ID" value="CAB3947916.1"/>
    <property type="molecule type" value="Genomic_DNA"/>
</dbReference>
<dbReference type="Proteomes" id="UP000494161">
    <property type="component" value="Unassembled WGS sequence"/>
</dbReference>
<dbReference type="InterPro" id="IPR051010">
    <property type="entry name" value="BCAA_transport"/>
</dbReference>
<evidence type="ECO:0000313" key="8">
    <source>
        <dbReference type="Proteomes" id="UP000494161"/>
    </source>
</evidence>
<gene>
    <name evidence="5" type="ORF">LMG3328_03555</name>
    <name evidence="6" type="ORF">LMG7053_02552</name>
</gene>
<evidence type="ECO:0000256" key="1">
    <source>
        <dbReference type="ARBA" id="ARBA00010062"/>
    </source>
</evidence>
<protein>
    <recommendedName>
        <fullName evidence="4">Leucine-binding protein domain-containing protein</fullName>
    </recommendedName>
</protein>
<feature type="domain" description="Leucine-binding protein" evidence="4">
    <location>
        <begin position="55"/>
        <end position="391"/>
    </location>
</feature>
<dbReference type="Pfam" id="PF13458">
    <property type="entry name" value="Peripla_BP_6"/>
    <property type="match status" value="1"/>
</dbReference>
<dbReference type="GeneID" id="55561428"/>
<keyword evidence="8" id="KW-1185">Reference proteome</keyword>
<sequence length="431" mass="46179">MTPMPRISQQRSNPTTRLPLAKPLAAVAAACGASLLFSGAALAQAAPAAISDDIVRLGLILDMSGVYADVTGKGSATAAQMAIDDFGGTVLGKKIELLAVDHQNKADIAAARAREWYDTQKVDAILDVAGSAPALAVLEVAREKKKIVVFSGPGTERITNDLCSPYSVHYTYDTWSLANTTARATVDRGGKSWYFLTADYAFGHTLQASATEVVKARGGTVLGAARHPLGTSDFASYLLQAQASRAQVVGLANAGGDTVNAIKAAREFGLTQGGQKMAGLLLYINDIHAIGLDAAAGLMLTEAFYWDMNDQTRAWSQRYYDKLKKMPNMSQAGTYSSVMHYLKAVQAAGTDAPDAVMKQMKAMPINDFFATNGRIREDGRMVHDMYLFEVKTPAESKRPWDYYKLVATLPGDEAFMPLSKSTCPLVKAAAK</sequence>
<evidence type="ECO:0000313" key="6">
    <source>
        <dbReference type="EMBL" id="CAB3947916.1"/>
    </source>
</evidence>
<dbReference type="PANTHER" id="PTHR30483">
    <property type="entry name" value="LEUCINE-SPECIFIC-BINDING PROTEIN"/>
    <property type="match status" value="1"/>
</dbReference>
<dbReference type="PANTHER" id="PTHR30483:SF6">
    <property type="entry name" value="PERIPLASMIC BINDING PROTEIN OF ABC TRANSPORTER FOR NATURAL AMINO ACIDS"/>
    <property type="match status" value="1"/>
</dbReference>
<dbReference type="EMBL" id="CADILE010000010">
    <property type="protein sequence ID" value="CAB3886346.1"/>
    <property type="molecule type" value="Genomic_DNA"/>
</dbReference>
<dbReference type="SUPFAM" id="SSF53822">
    <property type="entry name" value="Periplasmic binding protein-like I"/>
    <property type="match status" value="1"/>
</dbReference>
<feature type="chain" id="PRO_5028892296" description="Leucine-binding protein domain-containing protein" evidence="3">
    <location>
        <begin position="44"/>
        <end position="431"/>
    </location>
</feature>
<organism evidence="5 7">
    <name type="scientific">Achromobacter ruhlandii</name>
    <dbReference type="NCBI Taxonomy" id="72557"/>
    <lineage>
        <taxon>Bacteria</taxon>
        <taxon>Pseudomonadati</taxon>
        <taxon>Pseudomonadota</taxon>
        <taxon>Betaproteobacteria</taxon>
        <taxon>Burkholderiales</taxon>
        <taxon>Alcaligenaceae</taxon>
        <taxon>Achromobacter</taxon>
    </lineage>
</organism>
<feature type="signal peptide" evidence="3">
    <location>
        <begin position="1"/>
        <end position="43"/>
    </location>
</feature>
<comment type="similarity">
    <text evidence="1">Belongs to the leucine-binding protein family.</text>
</comment>
<proteinExistence type="inferred from homology"/>
<reference evidence="7 8" key="1">
    <citation type="submission" date="2020-04" db="EMBL/GenBank/DDBJ databases">
        <authorList>
            <person name="De Canck E."/>
        </authorList>
    </citation>
    <scope>NUCLEOTIDE SEQUENCE [LARGE SCALE GENOMIC DNA]</scope>
    <source>
        <strain evidence="5 7">LMG 3328</strain>
        <strain evidence="6 8">LMG 7053</strain>
    </source>
</reference>
<evidence type="ECO:0000259" key="4">
    <source>
        <dbReference type="Pfam" id="PF13458"/>
    </source>
</evidence>